<organism evidence="1 2">
    <name type="scientific">Cyanophage P-SS1</name>
    <dbReference type="NCBI Taxonomy" id="889957"/>
    <lineage>
        <taxon>Viruses</taxon>
        <taxon>Duplodnaviria</taxon>
        <taxon>Heunggongvirae</taxon>
        <taxon>Uroviricota</taxon>
        <taxon>Caudoviricetes</taxon>
        <taxon>Pantevenvirales</taxon>
        <taxon>Kyanoviridae</taxon>
        <taxon>Ronodorvirus</taxon>
        <taxon>Ronodorvirus ssm4</taxon>
    </lineage>
</organism>
<accession>M1PK97</accession>
<name>M1PK97_9CAUD</name>
<dbReference type="EMBL" id="JF974306">
    <property type="protein sequence ID" value="AGF91355.1"/>
    <property type="molecule type" value="Genomic_DNA"/>
</dbReference>
<reference evidence="1 2" key="1">
    <citation type="submission" date="2010-12" db="EMBL/GenBank/DDBJ databases">
        <title>The Genome Sequence of Cyanophage P-SS1.</title>
        <authorList>
            <consortium name="The Broad Institute Genome Sequencing Platform"/>
            <person name="Henn M.R."/>
            <person name="Sullivan M.S."/>
            <person name="Osburne M.S."/>
            <person name="Levin J."/>
            <person name="Malboeuf C."/>
            <person name="Casali M."/>
            <person name="Russ C."/>
            <person name="Lennon N."/>
            <person name="Chapman S.B."/>
            <person name="Erlich R."/>
            <person name="Young S.K."/>
            <person name="Yandava C."/>
            <person name="Zeng Q."/>
            <person name="Alvarado L."/>
            <person name="Anderson S."/>
            <person name="Berlin A."/>
            <person name="Chen Z."/>
            <person name="Freedman E."/>
            <person name="Gellesch M."/>
            <person name="Goldberg J."/>
            <person name="Green L."/>
            <person name="Griggs A."/>
            <person name="Gujja S."/>
            <person name="Heilman E.R."/>
            <person name="Heiman D."/>
            <person name="Hollinger A."/>
            <person name="Howarth C."/>
            <person name="Larson L."/>
            <person name="Mehta T."/>
            <person name="Pearson M."/>
            <person name="Roberts A."/>
            <person name="Ryan E."/>
            <person name="Saif S."/>
            <person name="Shea T."/>
            <person name="Shenoy N."/>
            <person name="Sisk P."/>
            <person name="Stolte C."/>
            <person name="Sykes S."/>
            <person name="White J."/>
            <person name="Yu Q."/>
            <person name="Coleman M.L."/>
            <person name="Huang K.H."/>
            <person name="Weigele P.R."/>
            <person name="DeFrancesco A.S."/>
            <person name="Kern S.E."/>
            <person name="Thompson L.R."/>
            <person name="Fu R."/>
            <person name="Hombeck B."/>
            <person name="Chisholm S.W."/>
            <person name="Haas B."/>
            <person name="Nusbaum C."/>
            <person name="Birren B."/>
        </authorList>
    </citation>
    <scope>NUCLEOTIDE SEQUENCE [LARGE SCALE GENOMIC DNA]</scope>
    <source>
        <strain evidence="1 2">P-SS1</strain>
    </source>
</reference>
<gene>
    <name evidence="1" type="ORF">CPYG_00060</name>
</gene>
<dbReference type="Proteomes" id="UP000502917">
    <property type="component" value="Segment"/>
</dbReference>
<evidence type="ECO:0000313" key="1">
    <source>
        <dbReference type="EMBL" id="AGF91355.1"/>
    </source>
</evidence>
<sequence length="340" mass="38307">MSTVRVEQLVANSDHNFEIRFAPSANLLIRGGYAADPDSGLILPAGTTADRPTTPDAGQIRYNTTEQTVEGYNGTVWVNLMKSGSSSASGTTTDVPRKGLFMWLDANNERSLKPQASDQDANYWYDISGNNFHTAIPTDRYAQDNINGQVVKYMDFSENGSGCAKLVSQGNYTDTPYFPHLSVIFFLKWRTSDSQWRTPLRSRDSDHHIIVQDGTKNLGMYDNGGNGFNDTGYDINQFPDWDSKLNMYTWRLSSYESGQYSPNYQCFFKDEANARATINSSNSRFARGFHHIGAWGEGNRNPHSSSQNCGGFGVFMVYNRHITQAERQQIYDYYKDTYGI</sequence>
<proteinExistence type="predicted"/>
<protein>
    <submittedName>
        <fullName evidence="1">Uncharacterized protein</fullName>
    </submittedName>
</protein>
<evidence type="ECO:0000313" key="2">
    <source>
        <dbReference type="Proteomes" id="UP000502917"/>
    </source>
</evidence>